<keyword evidence="8" id="KW-1185">Reference proteome</keyword>
<dbReference type="SUPFAM" id="SSF53335">
    <property type="entry name" value="S-adenosyl-L-methionine-dependent methyltransferases"/>
    <property type="match status" value="1"/>
</dbReference>
<sequence>MENIEALLRKETAACRTPLSAEQTAQFQRYMELLLEWNKKLNLTAITEPMAFTEKHFLDSLWPLQWMQLAGKRCIDVGTGAGFPGLALKLAEPQLELTLLDSLQKRLTVLDDICSKLGVAAQTVHARAEEGGRKPELRQQFDFAFARAVAPLSVLCEYCLPFVKPGGYFCAWKGPAGQEELLAARYALQVLGGSICKNAVYTLPDGSSRTFLMIQHTRTCSPTYPRAGGKIKKQPLAFSTTKKQKNQGS</sequence>
<comment type="function">
    <text evidence="6">Specifically methylates the N7 position of a guanine in 16S rRNA.</text>
</comment>
<gene>
    <name evidence="6 7" type="primary">rsmG</name>
    <name evidence="7" type="ORF">PXC00_14040</name>
</gene>
<dbReference type="InterPro" id="IPR029063">
    <property type="entry name" value="SAM-dependent_MTases_sf"/>
</dbReference>
<feature type="binding site" evidence="6">
    <location>
        <begin position="128"/>
        <end position="129"/>
    </location>
    <ligand>
        <name>S-adenosyl-L-methionine</name>
        <dbReference type="ChEBI" id="CHEBI:59789"/>
    </ligand>
</feature>
<dbReference type="InterPro" id="IPR003682">
    <property type="entry name" value="rRNA_ssu_MeTfrase_G"/>
</dbReference>
<evidence type="ECO:0000256" key="1">
    <source>
        <dbReference type="ARBA" id="ARBA00022490"/>
    </source>
</evidence>
<dbReference type="RefSeq" id="WP_275845909.1">
    <property type="nucleotide sequence ID" value="NZ_CP135996.1"/>
</dbReference>
<comment type="similarity">
    <text evidence="6">Belongs to the methyltransferase superfamily. RNA methyltransferase RsmG family.</text>
</comment>
<dbReference type="AlphaFoldDB" id="A0AA97D8P1"/>
<feature type="binding site" evidence="6">
    <location>
        <position position="78"/>
    </location>
    <ligand>
        <name>S-adenosyl-L-methionine</name>
        <dbReference type="ChEBI" id="CHEBI:59789"/>
    </ligand>
</feature>
<dbReference type="NCBIfam" id="TIGR00138">
    <property type="entry name" value="rsmG_gidB"/>
    <property type="match status" value="1"/>
</dbReference>
<comment type="caution">
    <text evidence="6">Lacks conserved residue(s) required for the propagation of feature annotation.</text>
</comment>
<keyword evidence="1 6" id="KW-0963">Cytoplasm</keyword>
<keyword evidence="5 6" id="KW-0949">S-adenosyl-L-methionine</keyword>
<feature type="binding site" evidence="6">
    <location>
        <position position="147"/>
    </location>
    <ligand>
        <name>S-adenosyl-L-methionine</name>
        <dbReference type="ChEBI" id="CHEBI:59789"/>
    </ligand>
</feature>
<keyword evidence="4 6" id="KW-0808">Transferase</keyword>
<dbReference type="Gene3D" id="3.40.50.150">
    <property type="entry name" value="Vaccinia Virus protein VP39"/>
    <property type="match status" value="1"/>
</dbReference>
<feature type="binding site" evidence="6">
    <location>
        <position position="83"/>
    </location>
    <ligand>
        <name>S-adenosyl-L-methionine</name>
        <dbReference type="ChEBI" id="CHEBI:59789"/>
    </ligand>
</feature>
<reference evidence="8" key="1">
    <citation type="submission" date="2024-06" db="EMBL/GenBank/DDBJ databases">
        <title>Caproicibacterium argilliputei sp. nov, a novel caproic acid producing anaerobic bacterium isolated from pit mud.</title>
        <authorList>
            <person name="Zeng C."/>
        </authorList>
    </citation>
    <scope>NUCLEOTIDE SEQUENCE [LARGE SCALE GENOMIC DNA]</scope>
    <source>
        <strain evidence="8">ZCY20-5</strain>
    </source>
</reference>
<proteinExistence type="inferred from homology"/>
<dbReference type="HAMAP" id="MF_00074">
    <property type="entry name" value="16SrRNA_methyltr_G"/>
    <property type="match status" value="1"/>
</dbReference>
<evidence type="ECO:0000256" key="4">
    <source>
        <dbReference type="ARBA" id="ARBA00022679"/>
    </source>
</evidence>
<evidence type="ECO:0000256" key="5">
    <source>
        <dbReference type="ARBA" id="ARBA00022691"/>
    </source>
</evidence>
<dbReference type="EC" id="2.1.1.-" evidence="6"/>
<dbReference type="PANTHER" id="PTHR31760:SF0">
    <property type="entry name" value="S-ADENOSYL-L-METHIONINE-DEPENDENT METHYLTRANSFERASES SUPERFAMILY PROTEIN"/>
    <property type="match status" value="1"/>
</dbReference>
<organism evidence="7 8">
    <name type="scientific">Caproicibacterium argilliputei</name>
    <dbReference type="NCBI Taxonomy" id="3030016"/>
    <lineage>
        <taxon>Bacteria</taxon>
        <taxon>Bacillati</taxon>
        <taxon>Bacillota</taxon>
        <taxon>Clostridia</taxon>
        <taxon>Eubacteriales</taxon>
        <taxon>Oscillospiraceae</taxon>
        <taxon>Caproicibacterium</taxon>
    </lineage>
</organism>
<evidence type="ECO:0000256" key="2">
    <source>
        <dbReference type="ARBA" id="ARBA00022552"/>
    </source>
</evidence>
<dbReference type="KEGG" id="carl:PXC00_14040"/>
<comment type="subcellular location">
    <subcellularLocation>
        <location evidence="6">Cytoplasm</location>
    </subcellularLocation>
</comment>
<dbReference type="FunFam" id="3.40.50.150:FF:000041">
    <property type="entry name" value="Ribosomal RNA small subunit methyltransferase G"/>
    <property type="match status" value="1"/>
</dbReference>
<name>A0AA97D8P1_9FIRM</name>
<dbReference type="GO" id="GO:0070043">
    <property type="term" value="F:rRNA (guanine-N7-)-methyltransferase activity"/>
    <property type="evidence" value="ECO:0007669"/>
    <property type="project" value="UniProtKB-UniRule"/>
</dbReference>
<evidence type="ECO:0000313" key="7">
    <source>
        <dbReference type="EMBL" id="WOC32276.1"/>
    </source>
</evidence>
<keyword evidence="2 6" id="KW-0698">rRNA processing</keyword>
<dbReference type="EMBL" id="CP135996">
    <property type="protein sequence ID" value="WOC32276.1"/>
    <property type="molecule type" value="Genomic_DNA"/>
</dbReference>
<evidence type="ECO:0000313" key="8">
    <source>
        <dbReference type="Proteomes" id="UP001300604"/>
    </source>
</evidence>
<evidence type="ECO:0000256" key="6">
    <source>
        <dbReference type="HAMAP-Rule" id="MF_00074"/>
    </source>
</evidence>
<reference evidence="7 8" key="2">
    <citation type="submission" date="2024-06" db="EMBL/GenBank/DDBJ databases">
        <title>Caproicibacterium argilliputei sp. nov, a novel caproic acid producing anaerobic bacterium isolated from pit mud.</title>
        <authorList>
            <person name="Xia S."/>
        </authorList>
    </citation>
    <scope>NUCLEOTIDE SEQUENCE [LARGE SCALE GENOMIC DNA]</scope>
    <source>
        <strain evidence="7 8">ZCY20-5</strain>
    </source>
</reference>
<keyword evidence="3 6" id="KW-0489">Methyltransferase</keyword>
<dbReference type="Proteomes" id="UP001300604">
    <property type="component" value="Chromosome"/>
</dbReference>
<reference evidence="8" key="3">
    <citation type="submission" date="2024-06" db="EMBL/GenBank/DDBJ databases">
        <authorList>
            <person name="Zeng C."/>
        </authorList>
    </citation>
    <scope>NUCLEOTIDE SEQUENCE [LARGE SCALE GENOMIC DNA]</scope>
    <source>
        <strain evidence="8">ZCY20-5</strain>
    </source>
</reference>
<dbReference type="GO" id="GO:0005829">
    <property type="term" value="C:cytosol"/>
    <property type="evidence" value="ECO:0007669"/>
    <property type="project" value="TreeGrafter"/>
</dbReference>
<protein>
    <recommendedName>
        <fullName evidence="6">Ribosomal RNA small subunit methyltransferase G</fullName>
        <ecNumber evidence="6">2.1.1.-</ecNumber>
    </recommendedName>
    <alternativeName>
        <fullName evidence="6">16S rRNA 7-methylguanosine methyltransferase</fullName>
        <shortName evidence="6">16S rRNA m7G methyltransferase</shortName>
    </alternativeName>
</protein>
<dbReference type="PANTHER" id="PTHR31760">
    <property type="entry name" value="S-ADENOSYL-L-METHIONINE-DEPENDENT METHYLTRANSFERASES SUPERFAMILY PROTEIN"/>
    <property type="match status" value="1"/>
</dbReference>
<dbReference type="Pfam" id="PF02527">
    <property type="entry name" value="GidB"/>
    <property type="match status" value="1"/>
</dbReference>
<evidence type="ECO:0000256" key="3">
    <source>
        <dbReference type="ARBA" id="ARBA00022603"/>
    </source>
</evidence>
<accession>A0AA97D8P1</accession>